<name>A0A1E3QA64_LIPST</name>
<reference evidence="1 2" key="1">
    <citation type="journal article" date="2016" name="Proc. Natl. Acad. Sci. U.S.A.">
        <title>Comparative genomics of biotechnologically important yeasts.</title>
        <authorList>
            <person name="Riley R."/>
            <person name="Haridas S."/>
            <person name="Wolfe K.H."/>
            <person name="Lopes M.R."/>
            <person name="Hittinger C.T."/>
            <person name="Goeker M."/>
            <person name="Salamov A.A."/>
            <person name="Wisecaver J.H."/>
            <person name="Long T.M."/>
            <person name="Calvey C.H."/>
            <person name="Aerts A.L."/>
            <person name="Barry K.W."/>
            <person name="Choi C."/>
            <person name="Clum A."/>
            <person name="Coughlan A.Y."/>
            <person name="Deshpande S."/>
            <person name="Douglass A.P."/>
            <person name="Hanson S.J."/>
            <person name="Klenk H.-P."/>
            <person name="LaButti K.M."/>
            <person name="Lapidus A."/>
            <person name="Lindquist E.A."/>
            <person name="Lipzen A.M."/>
            <person name="Meier-Kolthoff J.P."/>
            <person name="Ohm R.A."/>
            <person name="Otillar R.P."/>
            <person name="Pangilinan J.L."/>
            <person name="Peng Y."/>
            <person name="Rokas A."/>
            <person name="Rosa C.A."/>
            <person name="Scheuner C."/>
            <person name="Sibirny A.A."/>
            <person name="Slot J.C."/>
            <person name="Stielow J.B."/>
            <person name="Sun H."/>
            <person name="Kurtzman C.P."/>
            <person name="Blackwell M."/>
            <person name="Grigoriev I.V."/>
            <person name="Jeffries T.W."/>
        </authorList>
    </citation>
    <scope>NUCLEOTIDE SEQUENCE [LARGE SCALE GENOMIC DNA]</scope>
    <source>
        <strain evidence="1 2">NRRL Y-11557</strain>
    </source>
</reference>
<dbReference type="EMBL" id="KV454292">
    <property type="protein sequence ID" value="ODQ74032.1"/>
    <property type="molecule type" value="Genomic_DNA"/>
</dbReference>
<accession>A0A1E3QA64</accession>
<dbReference type="Proteomes" id="UP000094385">
    <property type="component" value="Unassembled WGS sequence"/>
</dbReference>
<evidence type="ECO:0000313" key="1">
    <source>
        <dbReference type="EMBL" id="ODQ74032.1"/>
    </source>
</evidence>
<protein>
    <submittedName>
        <fullName evidence="1">Uncharacterized protein</fullName>
    </submittedName>
</protein>
<sequence>MVCSFFVIRSHYPMYLIYSRVFQARIHVWHSASSQPVQSAFRCGYCWFQTWSHLLHVHDWRCRRVAFSGPACDTWGRRVGMSIGCCAHVLLGDLIPKVLWHIDGPLQLHVLCRLYHSFGSYS</sequence>
<proteinExistence type="predicted"/>
<keyword evidence="2" id="KW-1185">Reference proteome</keyword>
<gene>
    <name evidence="1" type="ORF">LIPSTDRAFT_243877</name>
</gene>
<organism evidence="1 2">
    <name type="scientific">Lipomyces starkeyi NRRL Y-11557</name>
    <dbReference type="NCBI Taxonomy" id="675824"/>
    <lineage>
        <taxon>Eukaryota</taxon>
        <taxon>Fungi</taxon>
        <taxon>Dikarya</taxon>
        <taxon>Ascomycota</taxon>
        <taxon>Saccharomycotina</taxon>
        <taxon>Lipomycetes</taxon>
        <taxon>Lipomycetales</taxon>
        <taxon>Lipomycetaceae</taxon>
        <taxon>Lipomyces</taxon>
    </lineage>
</organism>
<dbReference type="AlphaFoldDB" id="A0A1E3QA64"/>
<evidence type="ECO:0000313" key="2">
    <source>
        <dbReference type="Proteomes" id="UP000094385"/>
    </source>
</evidence>